<gene>
    <name evidence="3" type="ORF">EDM59_01630</name>
</gene>
<dbReference type="Gene3D" id="2.30.30.290">
    <property type="entry name" value="YopX-like domains"/>
    <property type="match status" value="1"/>
</dbReference>
<name>A0A3M8DRT8_9BACL</name>
<dbReference type="Pfam" id="PF09643">
    <property type="entry name" value="YopX"/>
    <property type="match status" value="1"/>
</dbReference>
<dbReference type="Proteomes" id="UP000269573">
    <property type="component" value="Unassembled WGS sequence"/>
</dbReference>
<dbReference type="InterPro" id="IPR023385">
    <property type="entry name" value="YopX-like_C"/>
</dbReference>
<dbReference type="SUPFAM" id="SSF159006">
    <property type="entry name" value="YopX-like"/>
    <property type="match status" value="1"/>
</dbReference>
<evidence type="ECO:0000256" key="1">
    <source>
        <dbReference type="SAM" id="MobiDB-lite"/>
    </source>
</evidence>
<evidence type="ECO:0000313" key="4">
    <source>
        <dbReference type="Proteomes" id="UP000269573"/>
    </source>
</evidence>
<accession>A0A3M8DRT8</accession>
<comment type="caution">
    <text evidence="3">The sequence shown here is derived from an EMBL/GenBank/DDBJ whole genome shotgun (WGS) entry which is preliminary data.</text>
</comment>
<feature type="domain" description="YopX protein" evidence="2">
    <location>
        <begin position="52"/>
        <end position="163"/>
    </location>
</feature>
<dbReference type="AlphaFoldDB" id="A0A3M8DRT8"/>
<proteinExistence type="predicted"/>
<reference evidence="3 4" key="1">
    <citation type="submission" date="2018-10" db="EMBL/GenBank/DDBJ databases">
        <title>Phylogenomics of Brevibacillus.</title>
        <authorList>
            <person name="Dunlap C."/>
        </authorList>
    </citation>
    <scope>NUCLEOTIDE SEQUENCE [LARGE SCALE GENOMIC DNA]</scope>
    <source>
        <strain evidence="3 4">JCM 15774</strain>
    </source>
</reference>
<feature type="compositionally biased region" description="Polar residues" evidence="1">
    <location>
        <begin position="1"/>
        <end position="19"/>
    </location>
</feature>
<dbReference type="InterPro" id="IPR019096">
    <property type="entry name" value="YopX_protein"/>
</dbReference>
<evidence type="ECO:0000313" key="3">
    <source>
        <dbReference type="EMBL" id="RNB90175.1"/>
    </source>
</evidence>
<protein>
    <recommendedName>
        <fullName evidence="2">YopX protein domain-containing protein</fullName>
    </recommendedName>
</protein>
<feature type="region of interest" description="Disordered" evidence="1">
    <location>
        <begin position="1"/>
        <end position="20"/>
    </location>
</feature>
<organism evidence="3 4">
    <name type="scientific">Brevibacillus nitrificans</name>
    <dbReference type="NCBI Taxonomy" id="651560"/>
    <lineage>
        <taxon>Bacteria</taxon>
        <taxon>Bacillati</taxon>
        <taxon>Bacillota</taxon>
        <taxon>Bacilli</taxon>
        <taxon>Bacillales</taxon>
        <taxon>Paenibacillaceae</taxon>
        <taxon>Brevibacillus</taxon>
    </lineage>
</organism>
<keyword evidence="4" id="KW-1185">Reference proteome</keyword>
<evidence type="ECO:0000259" key="2">
    <source>
        <dbReference type="Pfam" id="PF09643"/>
    </source>
</evidence>
<sequence length="207" mass="23069">MSQESKGSSGSILTLTHPSAGSARKEQVVLWMDRSGTNVREGIGMQAGRENKFRGMDIAGEWHYGNLAVLRKAYRGIKAGSYISNEAGVPFAYAVRLETVGQYSTILDMNGKEIYEGDIVQYKMGENNCVGTIKFGEYEQDGSGGEYNTITCLGFFIHRLKIIPTVWDIEFDGPYYREEEQQVSPSKTEIVVIGNEWQNPELMEKGA</sequence>
<dbReference type="EMBL" id="RHHU01000002">
    <property type="protein sequence ID" value="RNB90175.1"/>
    <property type="molecule type" value="Genomic_DNA"/>
</dbReference>